<dbReference type="InterPro" id="IPR014914">
    <property type="entry name" value="RES_dom"/>
</dbReference>
<feature type="domain" description="RES" evidence="1">
    <location>
        <begin position="31"/>
        <end position="167"/>
    </location>
</feature>
<protein>
    <submittedName>
        <fullName evidence="2">RES domain-containing protein</fullName>
    </submittedName>
</protein>
<dbReference type="AlphaFoldDB" id="A0A366EUB4"/>
<evidence type="ECO:0000313" key="3">
    <source>
        <dbReference type="Proteomes" id="UP000253529"/>
    </source>
</evidence>
<reference evidence="2 3" key="1">
    <citation type="submission" date="2018-06" db="EMBL/GenBank/DDBJ databases">
        <title>Genomic Encyclopedia of Type Strains, Phase IV (KMG-IV): sequencing the most valuable type-strain genomes for metagenomic binning, comparative biology and taxonomic classification.</title>
        <authorList>
            <person name="Goeker M."/>
        </authorList>
    </citation>
    <scope>NUCLEOTIDE SEQUENCE [LARGE SCALE GENOMIC DNA]</scope>
    <source>
        <strain evidence="2 3">DSM 24875</strain>
    </source>
</reference>
<name>A0A366EUB4_9HYPH</name>
<organism evidence="2 3">
    <name type="scientific">Roseiarcus fermentans</name>
    <dbReference type="NCBI Taxonomy" id="1473586"/>
    <lineage>
        <taxon>Bacteria</taxon>
        <taxon>Pseudomonadati</taxon>
        <taxon>Pseudomonadota</taxon>
        <taxon>Alphaproteobacteria</taxon>
        <taxon>Hyphomicrobiales</taxon>
        <taxon>Roseiarcaceae</taxon>
        <taxon>Roseiarcus</taxon>
    </lineage>
</organism>
<sequence length="194" mass="21580">MKLDPEIVRELSIRFQPRNYLRVIPKVHSGQPLGMGYGQTRFASPDRSFQLVYLARDLMTGVAETIVRDRFEDQTDRTLHASEVSDWAASTITVRSPLIVVDLRTTGLLKRGVTTDASRAKAQETGRLLSQEFYKRFAVDGILYLSRLTAAQCIAVYDRAVATKLMASKAVDIVRLRALIPALNALGVTLVNEG</sequence>
<dbReference type="SMART" id="SM00953">
    <property type="entry name" value="RES"/>
    <property type="match status" value="1"/>
</dbReference>
<comment type="caution">
    <text evidence="2">The sequence shown here is derived from an EMBL/GenBank/DDBJ whole genome shotgun (WGS) entry which is preliminary data.</text>
</comment>
<gene>
    <name evidence="2" type="ORF">DFR50_13560</name>
</gene>
<keyword evidence="3" id="KW-1185">Reference proteome</keyword>
<dbReference type="EMBL" id="QNRK01000035">
    <property type="protein sequence ID" value="RBP05270.1"/>
    <property type="molecule type" value="Genomic_DNA"/>
</dbReference>
<evidence type="ECO:0000259" key="1">
    <source>
        <dbReference type="SMART" id="SM00953"/>
    </source>
</evidence>
<dbReference type="Pfam" id="PF08808">
    <property type="entry name" value="RES"/>
    <property type="match status" value="1"/>
</dbReference>
<dbReference type="OrthoDB" id="425502at2"/>
<accession>A0A366EUB4</accession>
<proteinExistence type="predicted"/>
<evidence type="ECO:0000313" key="2">
    <source>
        <dbReference type="EMBL" id="RBP05270.1"/>
    </source>
</evidence>
<dbReference type="Proteomes" id="UP000253529">
    <property type="component" value="Unassembled WGS sequence"/>
</dbReference>